<dbReference type="InterPro" id="IPR007621">
    <property type="entry name" value="TPM_dom"/>
</dbReference>
<dbReference type="EMBL" id="FXAV01000002">
    <property type="protein sequence ID" value="SMG19563.1"/>
    <property type="molecule type" value="Genomic_DNA"/>
</dbReference>
<dbReference type="RefSeq" id="WP_085468425.1">
    <property type="nucleotide sequence ID" value="NZ_FXAV01000002.1"/>
</dbReference>
<accession>A0ABY1M6V3</accession>
<dbReference type="Pfam" id="PF04536">
    <property type="entry name" value="TPM_phosphatase"/>
    <property type="match status" value="1"/>
</dbReference>
<keyword evidence="2" id="KW-1133">Transmembrane helix</keyword>
<proteinExistence type="predicted"/>
<evidence type="ECO:0000313" key="5">
    <source>
        <dbReference type="Proteomes" id="UP000193566"/>
    </source>
</evidence>
<evidence type="ECO:0000256" key="2">
    <source>
        <dbReference type="SAM" id="Phobius"/>
    </source>
</evidence>
<sequence length="683" mass="71181">MAHVSAAPLRRPATPLRRPARSALAFVPALLAVAAWLLLPAAASAEPPSRLPQPITDTAGVLDDADIARIQEATNTLYDEHGLQLWVTYVSSFDGRDYDSWAQATAQASNFGPDTALLAVATDDREFALWTPTGSEISESERDRISSSDVVPALRNSDWAGAAVGAADGLSNALAPSAAPVTTLLVGGGVIAAGGAGVYAYNRRSKKKRAEAGAAQAAQIDPADTTALRGLPIEGLDQYAQTLLVDTDNAVRSSAEALELARGEFGDSAVAPFDRAHRQAQVALANAFEIRQRLDDDIPETPEQQRDMLVQLVSSCGQANRELDAQVEAFDKMRNLLLDAPARLDGLTQRAIALTARIPEAERTLGQLHSEFPAGALTPVVDNVSLAQEEISFAENAIDQGRTAVARPVGEQGDAVRAIREAERALGHAATLLDALDHAAEDIRRAIATLPAAMEDAEQGVADAKKLVDAGGPEFVDAMKAVQDALEHARAEQHTDPLGSFTRVVEADARLDELRARTRAAKQQAEEMRRRLEQDLNAAQAQVTAAADFIGTRRGVVGAQARTRLSEAQRHLQAAQQAAESDPAAAVQYARSAASLAAQALRSAQNDVQRWNNQHRPPRGGSSGGNVAGAVLGGILINSVLNSGRGGGGFGGGGFGGGGFGGGGFGGGGFGGGGFGGSSGGRF</sequence>
<organism evidence="4 5">
    <name type="scientific">Rhodococcus rhodochrous J3</name>
    <dbReference type="NCBI Taxonomy" id="903528"/>
    <lineage>
        <taxon>Bacteria</taxon>
        <taxon>Bacillati</taxon>
        <taxon>Actinomycetota</taxon>
        <taxon>Actinomycetes</taxon>
        <taxon>Mycobacteriales</taxon>
        <taxon>Nocardiaceae</taxon>
        <taxon>Rhodococcus</taxon>
    </lineage>
</organism>
<feature type="transmembrane region" description="Helical" evidence="2">
    <location>
        <begin position="181"/>
        <end position="201"/>
    </location>
</feature>
<keyword evidence="2" id="KW-0812">Transmembrane</keyword>
<evidence type="ECO:0000313" key="4">
    <source>
        <dbReference type="EMBL" id="SMG19563.1"/>
    </source>
</evidence>
<name>A0ABY1M6V3_RHORH</name>
<keyword evidence="2" id="KW-0472">Membrane</keyword>
<evidence type="ECO:0000256" key="1">
    <source>
        <dbReference type="SAM" id="Coils"/>
    </source>
</evidence>
<gene>
    <name evidence="4" type="ORF">SAMN02745947_01121</name>
</gene>
<protein>
    <submittedName>
        <fullName evidence="4">TLP18.3, Psb32 and MOLO-1 founding protein of phosphatase</fullName>
    </submittedName>
</protein>
<feature type="domain" description="TPM" evidence="3">
    <location>
        <begin position="55"/>
        <end position="171"/>
    </location>
</feature>
<keyword evidence="5" id="KW-1185">Reference proteome</keyword>
<keyword evidence="1" id="KW-0175">Coiled coil</keyword>
<evidence type="ECO:0000259" key="3">
    <source>
        <dbReference type="Pfam" id="PF04536"/>
    </source>
</evidence>
<reference evidence="4 5" key="1">
    <citation type="submission" date="2017-04" db="EMBL/GenBank/DDBJ databases">
        <authorList>
            <person name="Varghese N."/>
            <person name="Submissions S."/>
        </authorList>
    </citation>
    <scope>NUCLEOTIDE SEQUENCE [LARGE SCALE GENOMIC DNA]</scope>
    <source>
        <strain evidence="4 5">J3</strain>
    </source>
</reference>
<dbReference type="Proteomes" id="UP000193566">
    <property type="component" value="Unassembled WGS sequence"/>
</dbReference>
<dbReference type="Gene3D" id="3.10.310.50">
    <property type="match status" value="1"/>
</dbReference>
<feature type="coiled-coil region" evidence="1">
    <location>
        <begin position="504"/>
        <end position="614"/>
    </location>
</feature>
<comment type="caution">
    <text evidence="4">The sequence shown here is derived from an EMBL/GenBank/DDBJ whole genome shotgun (WGS) entry which is preliminary data.</text>
</comment>